<dbReference type="AlphaFoldDB" id="A0A6L3YEF1"/>
<accession>A0A6L3YEF1</accession>
<evidence type="ECO:0000313" key="1">
    <source>
        <dbReference type="EMBL" id="KAB2681778.1"/>
    </source>
</evidence>
<protein>
    <submittedName>
        <fullName evidence="1">Uncharacterized protein</fullName>
    </submittedName>
</protein>
<dbReference type="Proteomes" id="UP000481643">
    <property type="component" value="Unassembled WGS sequence"/>
</dbReference>
<gene>
    <name evidence="1" type="ORF">F9L08_19140</name>
</gene>
<organism evidence="1 2">
    <name type="scientific">Brucella tritici</name>
    <dbReference type="NCBI Taxonomy" id="94626"/>
    <lineage>
        <taxon>Bacteria</taxon>
        <taxon>Pseudomonadati</taxon>
        <taxon>Pseudomonadota</taxon>
        <taxon>Alphaproteobacteria</taxon>
        <taxon>Hyphomicrobiales</taxon>
        <taxon>Brucellaceae</taxon>
        <taxon>Brucella/Ochrobactrum group</taxon>
        <taxon>Brucella</taxon>
    </lineage>
</organism>
<name>A0A6L3YEF1_9HYPH</name>
<dbReference type="EMBL" id="WBVX01000022">
    <property type="protein sequence ID" value="KAB2681778.1"/>
    <property type="molecule type" value="Genomic_DNA"/>
</dbReference>
<evidence type="ECO:0000313" key="2">
    <source>
        <dbReference type="Proteomes" id="UP000481643"/>
    </source>
</evidence>
<reference evidence="1 2" key="1">
    <citation type="submission" date="2019-09" db="EMBL/GenBank/DDBJ databases">
        <title>Taxonomic organization of the family Brucellaceae based on a phylogenomic approach.</title>
        <authorList>
            <person name="Leclercq S."/>
            <person name="Cloeckaert A."/>
            <person name="Zygmunt M.S."/>
        </authorList>
    </citation>
    <scope>NUCLEOTIDE SEQUENCE [LARGE SCALE GENOMIC DNA]</scope>
    <source>
        <strain evidence="1 2">WS1830</strain>
    </source>
</reference>
<proteinExistence type="predicted"/>
<comment type="caution">
    <text evidence="1">The sequence shown here is derived from an EMBL/GenBank/DDBJ whole genome shotgun (WGS) entry which is preliminary data.</text>
</comment>
<sequence>MISRRRLKFLIVDEYPGVMCWRQPVKRYGCDRSRRILNRFPEKADAIARATVEGGSRLRAGKVVRHG</sequence>
<dbReference type="RefSeq" id="WP_151652543.1">
    <property type="nucleotide sequence ID" value="NZ_WBVX01000022.1"/>
</dbReference>